<dbReference type="InterPro" id="IPR035979">
    <property type="entry name" value="RBD_domain_sf"/>
</dbReference>
<keyword evidence="5" id="KW-0687">Ribonucleoprotein</keyword>
<keyword evidence="6" id="KW-1185">Reference proteome</keyword>
<feature type="region of interest" description="Disordered" evidence="3">
    <location>
        <begin position="12"/>
        <end position="51"/>
    </location>
</feature>
<feature type="domain" description="RRM" evidence="4">
    <location>
        <begin position="186"/>
        <end position="264"/>
    </location>
</feature>
<dbReference type="GO" id="GO:0003729">
    <property type="term" value="F:mRNA binding"/>
    <property type="evidence" value="ECO:0007669"/>
    <property type="project" value="TreeGrafter"/>
</dbReference>
<feature type="region of interest" description="Disordered" evidence="3">
    <location>
        <begin position="266"/>
        <end position="297"/>
    </location>
</feature>
<evidence type="ECO:0000313" key="6">
    <source>
        <dbReference type="Proteomes" id="UP001140949"/>
    </source>
</evidence>
<reference evidence="5" key="2">
    <citation type="submission" date="2023-04" db="EMBL/GenBank/DDBJ databases">
        <authorList>
            <person name="Bruccoleri R.E."/>
            <person name="Oakeley E.J."/>
            <person name="Faust A.-M."/>
            <person name="Dessus-Babus S."/>
            <person name="Altorfer M."/>
            <person name="Burckhardt D."/>
            <person name="Oertli M."/>
            <person name="Naumann U."/>
            <person name="Petersen F."/>
            <person name="Wong J."/>
        </authorList>
    </citation>
    <scope>NUCLEOTIDE SEQUENCE</scope>
    <source>
        <strain evidence="5">GSM-AAB239-AS_SAM_17_03QT</strain>
        <tissue evidence="5">Leaf</tissue>
    </source>
</reference>
<dbReference type="Gene3D" id="3.30.70.330">
    <property type="match status" value="2"/>
</dbReference>
<dbReference type="PROSITE" id="PS50102">
    <property type="entry name" value="RRM"/>
    <property type="match status" value="2"/>
</dbReference>
<dbReference type="GO" id="GO:1990904">
    <property type="term" value="C:ribonucleoprotein complex"/>
    <property type="evidence" value="ECO:0007669"/>
    <property type="project" value="UniProtKB-KW"/>
</dbReference>
<dbReference type="PANTHER" id="PTHR48025">
    <property type="entry name" value="OS02G0815200 PROTEIN"/>
    <property type="match status" value="1"/>
</dbReference>
<evidence type="ECO:0000259" key="4">
    <source>
        <dbReference type="PROSITE" id="PS50102"/>
    </source>
</evidence>
<feature type="compositionally biased region" description="Basic and acidic residues" evidence="3">
    <location>
        <begin position="273"/>
        <end position="288"/>
    </location>
</feature>
<comment type="caution">
    <text evidence="5">The sequence shown here is derived from an EMBL/GenBank/DDBJ whole genome shotgun (WGS) entry which is preliminary data.</text>
</comment>
<dbReference type="EMBL" id="JANAVB010008799">
    <property type="protein sequence ID" value="KAJ6841222.1"/>
    <property type="molecule type" value="Genomic_DNA"/>
</dbReference>
<dbReference type="InterPro" id="IPR000504">
    <property type="entry name" value="RRM_dom"/>
</dbReference>
<dbReference type="PANTHER" id="PTHR48025:SF17">
    <property type="entry name" value="28 KDA RIBONUCLEOPROTEIN, CHLOROPLASTIC"/>
    <property type="match status" value="1"/>
</dbReference>
<dbReference type="GO" id="GO:1901259">
    <property type="term" value="P:chloroplast rRNA processing"/>
    <property type="evidence" value="ECO:0007669"/>
    <property type="project" value="TreeGrafter"/>
</dbReference>
<dbReference type="InterPro" id="IPR012677">
    <property type="entry name" value="Nucleotide-bd_a/b_plait_sf"/>
</dbReference>
<sequence length="297" mass="32520">MALHFFLALPSSSPHSHLSLPFPKLSSSSSPPKPTLLLPSQNPNSQIGRRRRREVSILFRRRFSSLATAQSTTEGGGGGGNGEASESVEKLDRRRLIAQNIPWTCTAEDVRSLFERHGTVLDVELSMYNTSKNRGLAFITMSSEEEAYAALSSLHSYDMDGRVIKVEFSTSLKKKPSEPKVTAQKYNVYVGNLAWNVKSQDIRELFSASGSVLSAQVIFQTKPRRPAGYGFVSFASIEEAEAAISTLNGKKFMGRPLRLGLSKLQNIEGSSNEDGKSGDSSAELKIDEELAEQANET</sequence>
<organism evidence="5 6">
    <name type="scientific">Iris pallida</name>
    <name type="common">Sweet iris</name>
    <dbReference type="NCBI Taxonomy" id="29817"/>
    <lineage>
        <taxon>Eukaryota</taxon>
        <taxon>Viridiplantae</taxon>
        <taxon>Streptophyta</taxon>
        <taxon>Embryophyta</taxon>
        <taxon>Tracheophyta</taxon>
        <taxon>Spermatophyta</taxon>
        <taxon>Magnoliopsida</taxon>
        <taxon>Liliopsida</taxon>
        <taxon>Asparagales</taxon>
        <taxon>Iridaceae</taxon>
        <taxon>Iridoideae</taxon>
        <taxon>Irideae</taxon>
        <taxon>Iris</taxon>
    </lineage>
</organism>
<protein>
    <submittedName>
        <fullName evidence="5">28 kDa ribonucleoprotein, chloroplastic-like</fullName>
    </submittedName>
</protein>
<evidence type="ECO:0000256" key="3">
    <source>
        <dbReference type="SAM" id="MobiDB-lite"/>
    </source>
</evidence>
<dbReference type="SMART" id="SM00360">
    <property type="entry name" value="RRM"/>
    <property type="match status" value="2"/>
</dbReference>
<dbReference type="GO" id="GO:0009535">
    <property type="term" value="C:chloroplast thylakoid membrane"/>
    <property type="evidence" value="ECO:0007669"/>
    <property type="project" value="TreeGrafter"/>
</dbReference>
<dbReference type="InterPro" id="IPR050502">
    <property type="entry name" value="Euk_RNA-bind_prot"/>
</dbReference>
<dbReference type="Proteomes" id="UP001140949">
    <property type="component" value="Unassembled WGS sequence"/>
</dbReference>
<dbReference type="SUPFAM" id="SSF54928">
    <property type="entry name" value="RNA-binding domain, RBD"/>
    <property type="match status" value="2"/>
</dbReference>
<evidence type="ECO:0000313" key="5">
    <source>
        <dbReference type="EMBL" id="KAJ6841222.1"/>
    </source>
</evidence>
<name>A0AAX6HKE6_IRIPA</name>
<dbReference type="CDD" id="cd00590">
    <property type="entry name" value="RRM_SF"/>
    <property type="match status" value="1"/>
</dbReference>
<proteinExistence type="predicted"/>
<feature type="region of interest" description="Disordered" evidence="3">
    <location>
        <begin position="68"/>
        <end position="88"/>
    </location>
</feature>
<dbReference type="AlphaFoldDB" id="A0AAX6HKE6"/>
<feature type="compositionally biased region" description="Low complexity" evidence="3">
    <location>
        <begin position="12"/>
        <end position="40"/>
    </location>
</feature>
<reference evidence="5" key="1">
    <citation type="journal article" date="2023" name="GigaByte">
        <title>Genome assembly of the bearded iris, Iris pallida Lam.</title>
        <authorList>
            <person name="Bruccoleri R.E."/>
            <person name="Oakeley E.J."/>
            <person name="Faust A.M.E."/>
            <person name="Altorfer M."/>
            <person name="Dessus-Babus S."/>
            <person name="Burckhardt D."/>
            <person name="Oertli M."/>
            <person name="Naumann U."/>
            <person name="Petersen F."/>
            <person name="Wong J."/>
        </authorList>
    </citation>
    <scope>NUCLEOTIDE SEQUENCE</scope>
    <source>
        <strain evidence="5">GSM-AAB239-AS_SAM_17_03QT</strain>
    </source>
</reference>
<feature type="domain" description="RRM" evidence="4">
    <location>
        <begin position="94"/>
        <end position="171"/>
    </location>
</feature>
<accession>A0AAX6HKE6</accession>
<dbReference type="Pfam" id="PF00076">
    <property type="entry name" value="RRM_1"/>
    <property type="match status" value="2"/>
</dbReference>
<gene>
    <name evidence="5" type="ORF">M6B38_308240</name>
</gene>
<keyword evidence="1 2" id="KW-0694">RNA-binding</keyword>
<evidence type="ECO:0000256" key="1">
    <source>
        <dbReference type="ARBA" id="ARBA00022884"/>
    </source>
</evidence>
<evidence type="ECO:0000256" key="2">
    <source>
        <dbReference type="PROSITE-ProRule" id="PRU00176"/>
    </source>
</evidence>